<dbReference type="Gene3D" id="1.20.1560.10">
    <property type="entry name" value="ABC transporter type 1, transmembrane domain"/>
    <property type="match status" value="1"/>
</dbReference>
<feature type="domain" description="ABC transporter" evidence="8">
    <location>
        <begin position="341"/>
        <end position="551"/>
    </location>
</feature>
<keyword evidence="3" id="KW-0547">Nucleotide-binding</keyword>
<reference evidence="10 11" key="1">
    <citation type="submission" date="2018-05" db="EMBL/GenBank/DDBJ databases">
        <title>Genomic Encyclopedia of Type Strains, Phase IV (KMG-IV): sequencing the most valuable type-strain genomes for metagenomic binning, comparative biology and taxonomic classification.</title>
        <authorList>
            <person name="Goeker M."/>
        </authorList>
    </citation>
    <scope>NUCLEOTIDE SEQUENCE [LARGE SCALE GENOMIC DNA]</scope>
    <source>
        <strain evidence="10 11">DSM 28816</strain>
    </source>
</reference>
<evidence type="ECO:0000313" key="11">
    <source>
        <dbReference type="Proteomes" id="UP000247523"/>
    </source>
</evidence>
<name>A0A318EUG1_9FIRM</name>
<dbReference type="GO" id="GO:0005886">
    <property type="term" value="C:plasma membrane"/>
    <property type="evidence" value="ECO:0007669"/>
    <property type="project" value="UniProtKB-SubCell"/>
</dbReference>
<keyword evidence="6 7" id="KW-0472">Membrane</keyword>
<dbReference type="InterPro" id="IPR027417">
    <property type="entry name" value="P-loop_NTPase"/>
</dbReference>
<sequence length="551" mass="63847">MRNVKDRIYFDFLKTYGCKKKLIILYFGIISIIAINTANSFIRPVLQGKIIDDLSNVANAAFSPFLKVLALFLGLTIANYVLIYLQRFISTVIAEKIAADMRQRVHDKLATVKTTFFEYIELSDILLKVDKDVSVIKQCGITSVITLISNITIVIVIFPCMLSIHRMIAIIALVLLISVPFISRILGKKIQKVSQEVLNGYNDITSILTDTYNNWFVIRLFRCYQYVHDKYYHKNQEYKEKINKQNLLYTFNVLMVLVVQFLGTVIIWIVGAREVFKETMTVGTIMTLLSYQAIIMNPIIGIADYTNDFHTAIISLRDIKILLEYDDNESKRQKVEKISRIRLLNVDFAYKESENKVFENINISFTKGNLYAIHGKSGQGKSTLFRLLTGISAPTSGKILIEDYELTECDLNNYWKNVGYVMQRSQFFKDSILTNLKFYNDIKIENIEEVSKKLDLYDEVHTFTDTWKTEIKTEPYNLSEGQLRRLDIMRNIIKDPEVLLFDEVTANIDKKRRKNFYSLLHELSKDKIIIFSTHNQEELLEADVVIDLAEL</sequence>
<feature type="transmembrane region" description="Helical" evidence="7">
    <location>
        <begin position="139"/>
        <end position="158"/>
    </location>
</feature>
<gene>
    <name evidence="10" type="ORF">C8E03_102121</name>
</gene>
<dbReference type="Proteomes" id="UP000247523">
    <property type="component" value="Unassembled WGS sequence"/>
</dbReference>
<dbReference type="SUPFAM" id="SSF90123">
    <property type="entry name" value="ABC transporter transmembrane region"/>
    <property type="match status" value="1"/>
</dbReference>
<dbReference type="GO" id="GO:0016887">
    <property type="term" value="F:ATP hydrolysis activity"/>
    <property type="evidence" value="ECO:0007669"/>
    <property type="project" value="InterPro"/>
</dbReference>
<dbReference type="SMART" id="SM00382">
    <property type="entry name" value="AAA"/>
    <property type="match status" value="1"/>
</dbReference>
<accession>A0A318EUG1</accession>
<evidence type="ECO:0000256" key="4">
    <source>
        <dbReference type="ARBA" id="ARBA00022840"/>
    </source>
</evidence>
<feature type="transmembrane region" description="Helical" evidence="7">
    <location>
        <begin position="247"/>
        <end position="270"/>
    </location>
</feature>
<evidence type="ECO:0000259" key="9">
    <source>
        <dbReference type="PROSITE" id="PS50929"/>
    </source>
</evidence>
<keyword evidence="5 7" id="KW-1133">Transmembrane helix</keyword>
<dbReference type="CDD" id="cd03228">
    <property type="entry name" value="ABCC_MRP_Like"/>
    <property type="match status" value="1"/>
</dbReference>
<protein>
    <submittedName>
        <fullName evidence="10">ABC-type multidrug transport system fused ATPase/permease subunit</fullName>
    </submittedName>
</protein>
<evidence type="ECO:0000256" key="5">
    <source>
        <dbReference type="ARBA" id="ARBA00022989"/>
    </source>
</evidence>
<feature type="transmembrane region" description="Helical" evidence="7">
    <location>
        <begin position="21"/>
        <end position="42"/>
    </location>
</feature>
<evidence type="ECO:0000313" key="10">
    <source>
        <dbReference type="EMBL" id="PXV93353.1"/>
    </source>
</evidence>
<dbReference type="InterPro" id="IPR003439">
    <property type="entry name" value="ABC_transporter-like_ATP-bd"/>
</dbReference>
<feature type="transmembrane region" description="Helical" evidence="7">
    <location>
        <begin position="164"/>
        <end position="182"/>
    </location>
</feature>
<dbReference type="PANTHER" id="PTHR43394:SF1">
    <property type="entry name" value="ATP-BINDING CASSETTE SUB-FAMILY B MEMBER 10, MITOCHONDRIAL"/>
    <property type="match status" value="1"/>
</dbReference>
<dbReference type="InterPro" id="IPR039421">
    <property type="entry name" value="Type_1_exporter"/>
</dbReference>
<dbReference type="Pfam" id="PF00664">
    <property type="entry name" value="ABC_membrane"/>
    <property type="match status" value="1"/>
</dbReference>
<evidence type="ECO:0000256" key="2">
    <source>
        <dbReference type="ARBA" id="ARBA00022692"/>
    </source>
</evidence>
<keyword evidence="4" id="KW-0067">ATP-binding</keyword>
<dbReference type="Pfam" id="PF00005">
    <property type="entry name" value="ABC_tran"/>
    <property type="match status" value="1"/>
</dbReference>
<dbReference type="PROSITE" id="PS50893">
    <property type="entry name" value="ABC_TRANSPORTER_2"/>
    <property type="match status" value="1"/>
</dbReference>
<dbReference type="Gene3D" id="3.40.50.300">
    <property type="entry name" value="P-loop containing nucleotide triphosphate hydrolases"/>
    <property type="match status" value="1"/>
</dbReference>
<dbReference type="AlphaFoldDB" id="A0A318EUG1"/>
<proteinExistence type="predicted"/>
<evidence type="ECO:0000256" key="1">
    <source>
        <dbReference type="ARBA" id="ARBA00004651"/>
    </source>
</evidence>
<dbReference type="EMBL" id="QICS01000002">
    <property type="protein sequence ID" value="PXV93353.1"/>
    <property type="molecule type" value="Genomic_DNA"/>
</dbReference>
<comment type="subcellular location">
    <subcellularLocation>
        <location evidence="1">Cell membrane</location>
        <topology evidence="1">Multi-pass membrane protein</topology>
    </subcellularLocation>
</comment>
<comment type="caution">
    <text evidence="10">The sequence shown here is derived from an EMBL/GenBank/DDBJ whole genome shotgun (WGS) entry which is preliminary data.</text>
</comment>
<evidence type="ECO:0000256" key="6">
    <source>
        <dbReference type="ARBA" id="ARBA00023136"/>
    </source>
</evidence>
<keyword evidence="2 7" id="KW-0812">Transmembrane</keyword>
<organism evidence="10 11">
    <name type="scientific">Lachnotalea glycerini</name>
    <dbReference type="NCBI Taxonomy" id="1763509"/>
    <lineage>
        <taxon>Bacteria</taxon>
        <taxon>Bacillati</taxon>
        <taxon>Bacillota</taxon>
        <taxon>Clostridia</taxon>
        <taxon>Lachnospirales</taxon>
        <taxon>Lachnospiraceae</taxon>
        <taxon>Lachnotalea</taxon>
    </lineage>
</organism>
<dbReference type="CDD" id="cd07346">
    <property type="entry name" value="ABC_6TM_exporters"/>
    <property type="match status" value="1"/>
</dbReference>
<evidence type="ECO:0000256" key="7">
    <source>
        <dbReference type="SAM" id="Phobius"/>
    </source>
</evidence>
<dbReference type="GO" id="GO:0015421">
    <property type="term" value="F:ABC-type oligopeptide transporter activity"/>
    <property type="evidence" value="ECO:0007669"/>
    <property type="project" value="TreeGrafter"/>
</dbReference>
<dbReference type="PANTHER" id="PTHR43394">
    <property type="entry name" value="ATP-DEPENDENT PERMEASE MDL1, MITOCHONDRIAL"/>
    <property type="match status" value="1"/>
</dbReference>
<evidence type="ECO:0000256" key="3">
    <source>
        <dbReference type="ARBA" id="ARBA00022741"/>
    </source>
</evidence>
<feature type="domain" description="ABC transmembrane type-1" evidence="9">
    <location>
        <begin position="44"/>
        <end position="311"/>
    </location>
</feature>
<dbReference type="InterPro" id="IPR003593">
    <property type="entry name" value="AAA+_ATPase"/>
</dbReference>
<dbReference type="InterPro" id="IPR036640">
    <property type="entry name" value="ABC1_TM_sf"/>
</dbReference>
<dbReference type="InterPro" id="IPR011527">
    <property type="entry name" value="ABC1_TM_dom"/>
</dbReference>
<dbReference type="GO" id="GO:0005524">
    <property type="term" value="F:ATP binding"/>
    <property type="evidence" value="ECO:0007669"/>
    <property type="project" value="UniProtKB-KW"/>
</dbReference>
<feature type="transmembrane region" description="Helical" evidence="7">
    <location>
        <begin position="62"/>
        <end position="85"/>
    </location>
</feature>
<dbReference type="SUPFAM" id="SSF52540">
    <property type="entry name" value="P-loop containing nucleoside triphosphate hydrolases"/>
    <property type="match status" value="1"/>
</dbReference>
<evidence type="ECO:0000259" key="8">
    <source>
        <dbReference type="PROSITE" id="PS50893"/>
    </source>
</evidence>
<dbReference type="PROSITE" id="PS50929">
    <property type="entry name" value="ABC_TM1F"/>
    <property type="match status" value="1"/>
</dbReference>